<dbReference type="InterPro" id="IPR004089">
    <property type="entry name" value="MCPsignal_dom"/>
</dbReference>
<dbReference type="EMBL" id="VDDA01000003">
    <property type="protein sequence ID" value="TNC14551.1"/>
    <property type="molecule type" value="Genomic_DNA"/>
</dbReference>
<dbReference type="GO" id="GO:0004888">
    <property type="term" value="F:transmembrane signaling receptor activity"/>
    <property type="evidence" value="ECO:0007669"/>
    <property type="project" value="InterPro"/>
</dbReference>
<feature type="domain" description="Methyl-accepting transducer" evidence="5">
    <location>
        <begin position="176"/>
        <end position="412"/>
    </location>
</feature>
<evidence type="ECO:0000259" key="5">
    <source>
        <dbReference type="PROSITE" id="PS50111"/>
    </source>
</evidence>
<reference evidence="7 8" key="1">
    <citation type="submission" date="2019-06" db="EMBL/GenBank/DDBJ databases">
        <title>Genome of Methylobacterium sp. 17Sr1-39.</title>
        <authorList>
            <person name="Seo T."/>
        </authorList>
    </citation>
    <scope>NUCLEOTIDE SEQUENCE [LARGE SCALE GENOMIC DNA]</scope>
    <source>
        <strain evidence="7 8">17Sr1-39</strain>
    </source>
</reference>
<dbReference type="GO" id="GO:0007165">
    <property type="term" value="P:signal transduction"/>
    <property type="evidence" value="ECO:0007669"/>
    <property type="project" value="UniProtKB-KW"/>
</dbReference>
<dbReference type="Gene3D" id="6.10.340.10">
    <property type="match status" value="1"/>
</dbReference>
<keyword evidence="4" id="KW-0472">Membrane</keyword>
<accession>A0A5C4LJZ1</accession>
<evidence type="ECO:0000313" key="7">
    <source>
        <dbReference type="EMBL" id="TNC14551.1"/>
    </source>
</evidence>
<comment type="caution">
    <text evidence="7">The sequence shown here is derived from an EMBL/GenBank/DDBJ whole genome shotgun (WGS) entry which is preliminary data.</text>
</comment>
<keyword evidence="4" id="KW-0812">Transmembrane</keyword>
<dbReference type="Gene3D" id="1.10.287.950">
    <property type="entry name" value="Methyl-accepting chemotaxis protein"/>
    <property type="match status" value="1"/>
</dbReference>
<dbReference type="PROSITE" id="PS50111">
    <property type="entry name" value="CHEMOTAXIS_TRANSDUC_2"/>
    <property type="match status" value="1"/>
</dbReference>
<feature type="domain" description="HAMP" evidence="6">
    <location>
        <begin position="82"/>
        <end position="135"/>
    </location>
</feature>
<dbReference type="Proteomes" id="UP000305267">
    <property type="component" value="Unassembled WGS sequence"/>
</dbReference>
<keyword evidence="8" id="KW-1185">Reference proteome</keyword>
<dbReference type="Pfam" id="PF00672">
    <property type="entry name" value="HAMP"/>
    <property type="match status" value="1"/>
</dbReference>
<dbReference type="PANTHER" id="PTHR32089">
    <property type="entry name" value="METHYL-ACCEPTING CHEMOTAXIS PROTEIN MCPB"/>
    <property type="match status" value="1"/>
</dbReference>
<keyword evidence="4" id="KW-1133">Transmembrane helix</keyword>
<dbReference type="SMART" id="SM00283">
    <property type="entry name" value="MA"/>
    <property type="match status" value="1"/>
</dbReference>
<evidence type="ECO:0000313" key="8">
    <source>
        <dbReference type="Proteomes" id="UP000305267"/>
    </source>
</evidence>
<dbReference type="AlphaFoldDB" id="A0A5C4LJZ1"/>
<dbReference type="PROSITE" id="PS50885">
    <property type="entry name" value="HAMP"/>
    <property type="match status" value="1"/>
</dbReference>
<evidence type="ECO:0000256" key="4">
    <source>
        <dbReference type="SAM" id="Phobius"/>
    </source>
</evidence>
<evidence type="ECO:0000256" key="1">
    <source>
        <dbReference type="ARBA" id="ARBA00023224"/>
    </source>
</evidence>
<dbReference type="InterPro" id="IPR004090">
    <property type="entry name" value="Chemotax_Me-accpt_rcpt"/>
</dbReference>
<dbReference type="GO" id="GO:0016020">
    <property type="term" value="C:membrane"/>
    <property type="evidence" value="ECO:0007669"/>
    <property type="project" value="InterPro"/>
</dbReference>
<evidence type="ECO:0000256" key="3">
    <source>
        <dbReference type="PROSITE-ProRule" id="PRU00284"/>
    </source>
</evidence>
<proteinExistence type="inferred from homology"/>
<evidence type="ECO:0000259" key="6">
    <source>
        <dbReference type="PROSITE" id="PS50885"/>
    </source>
</evidence>
<dbReference type="InterPro" id="IPR003660">
    <property type="entry name" value="HAMP_dom"/>
</dbReference>
<dbReference type="Pfam" id="PF00015">
    <property type="entry name" value="MCPsignal"/>
    <property type="match status" value="1"/>
</dbReference>
<keyword evidence="1 3" id="KW-0807">Transducer</keyword>
<dbReference type="OrthoDB" id="3289104at2"/>
<comment type="similarity">
    <text evidence="2">Belongs to the methyl-accepting chemotaxis (MCP) protein family.</text>
</comment>
<dbReference type="SMART" id="SM00304">
    <property type="entry name" value="HAMP"/>
    <property type="match status" value="1"/>
</dbReference>
<dbReference type="GO" id="GO:0006935">
    <property type="term" value="P:chemotaxis"/>
    <property type="evidence" value="ECO:0007669"/>
    <property type="project" value="InterPro"/>
</dbReference>
<dbReference type="PRINTS" id="PR00260">
    <property type="entry name" value="CHEMTRNSDUCR"/>
</dbReference>
<organism evidence="7 8">
    <name type="scientific">Methylobacterium terricola</name>
    <dbReference type="NCBI Taxonomy" id="2583531"/>
    <lineage>
        <taxon>Bacteria</taxon>
        <taxon>Pseudomonadati</taxon>
        <taxon>Pseudomonadota</taxon>
        <taxon>Alphaproteobacteria</taxon>
        <taxon>Hyphomicrobiales</taxon>
        <taxon>Methylobacteriaceae</taxon>
        <taxon>Methylobacterium</taxon>
    </lineage>
</organism>
<gene>
    <name evidence="7" type="ORF">FF100_08900</name>
</gene>
<name>A0A5C4LJZ1_9HYPH</name>
<feature type="transmembrane region" description="Helical" evidence="4">
    <location>
        <begin position="59"/>
        <end position="81"/>
    </location>
</feature>
<sequence>MVGPLLEAVTGQYATALTNDGYARVVVPALDTLQAIASQAVMQLALVAGTMETEASRAFAVNAALMAGIVLLTGLGAVVVVRGVTQPLDRMTAAINRLAAGDAAAAIPDLGRRDEIGAVARGVEVFRHNLIHSRALEAETAEARADAETRRKATMRTMADDFEGAVGGIVALVAGAATDLQATARAMSGTAGATATRSLAVATAAEEAACNVATVAAAAEELGQSVQEIGRQVQGAAGLAHAAVSEAERTTTLVHDLSAANARIGDVVGLISSIAGQTNLLALNATIEAARAGEAGRGFAVVAAEVKALAGQTARATEEITQQIGRIQGSTHQAVSAIGAIAGRITEIDAVVVALTDAVGQQGAATQEIVRNVNQAAGGTGEVTTNIAGVAGAAEQTGEAATRVLASASALQQEATRLGAEVQRFLGTVRAA</sequence>
<protein>
    <submittedName>
        <fullName evidence="7">HAMP domain-containing protein</fullName>
    </submittedName>
</protein>
<dbReference type="PANTHER" id="PTHR32089:SF112">
    <property type="entry name" value="LYSOZYME-LIKE PROTEIN-RELATED"/>
    <property type="match status" value="1"/>
</dbReference>
<evidence type="ECO:0000256" key="2">
    <source>
        <dbReference type="ARBA" id="ARBA00029447"/>
    </source>
</evidence>
<dbReference type="SUPFAM" id="SSF58104">
    <property type="entry name" value="Methyl-accepting chemotaxis protein (MCP) signaling domain"/>
    <property type="match status" value="1"/>
</dbReference>